<evidence type="ECO:0000256" key="1">
    <source>
        <dbReference type="SAM" id="MobiDB-lite"/>
    </source>
</evidence>
<gene>
    <name evidence="2" type="ORF">DL546_000206</name>
</gene>
<name>A0A420YBG9_9PEZI</name>
<dbReference type="EMBL" id="QVQW01000022">
    <property type="protein sequence ID" value="RKU45214.1"/>
    <property type="molecule type" value="Genomic_DNA"/>
</dbReference>
<sequence>MGFRDSGGYVSLAEHFAYRPEQEVYQVPKRPDHRLTSSDLRMSRRPTTRALAETHMQWWQQTLQSPMEMDPDTATEPAYSTWDPESEFSLRFDEAYNQRGDVVEPSSSPVQASGHKPNLSPNLEDTLRLGIKPDGSLIQKSSPVWGIQQSLLVPQPVLNLNPSSTKDPVVAASHAENGNRPDSAMSRLLLEKRQNRLSVSELRLRARPEGVLDTTLELGQELQLLKSQGLRPHARAPEHQNS</sequence>
<comment type="caution">
    <text evidence="2">The sequence shown here is derived from an EMBL/GenBank/DDBJ whole genome shotgun (WGS) entry which is preliminary data.</text>
</comment>
<evidence type="ECO:0000313" key="2">
    <source>
        <dbReference type="EMBL" id="RKU45214.1"/>
    </source>
</evidence>
<reference evidence="2 3" key="1">
    <citation type="submission" date="2018-08" db="EMBL/GenBank/DDBJ databases">
        <title>Draft genome of the lignicolous fungus Coniochaeta pulveracea.</title>
        <authorList>
            <person name="Borstlap C.J."/>
            <person name="De Witt R.N."/>
            <person name="Botha A."/>
            <person name="Volschenk H."/>
        </authorList>
    </citation>
    <scope>NUCLEOTIDE SEQUENCE [LARGE SCALE GENOMIC DNA]</scope>
    <source>
        <strain evidence="2 3">CAB683</strain>
    </source>
</reference>
<feature type="non-terminal residue" evidence="2">
    <location>
        <position position="242"/>
    </location>
</feature>
<evidence type="ECO:0000313" key="3">
    <source>
        <dbReference type="Proteomes" id="UP000275385"/>
    </source>
</evidence>
<keyword evidence="3" id="KW-1185">Reference proteome</keyword>
<proteinExistence type="predicted"/>
<dbReference type="Proteomes" id="UP000275385">
    <property type="component" value="Unassembled WGS sequence"/>
</dbReference>
<feature type="region of interest" description="Disordered" evidence="1">
    <location>
        <begin position="101"/>
        <end position="122"/>
    </location>
</feature>
<protein>
    <submittedName>
        <fullName evidence="2">Uncharacterized protein</fullName>
    </submittedName>
</protein>
<dbReference type="AlphaFoldDB" id="A0A420YBG9"/>
<organism evidence="2 3">
    <name type="scientific">Coniochaeta pulveracea</name>
    <dbReference type="NCBI Taxonomy" id="177199"/>
    <lineage>
        <taxon>Eukaryota</taxon>
        <taxon>Fungi</taxon>
        <taxon>Dikarya</taxon>
        <taxon>Ascomycota</taxon>
        <taxon>Pezizomycotina</taxon>
        <taxon>Sordariomycetes</taxon>
        <taxon>Sordariomycetidae</taxon>
        <taxon>Coniochaetales</taxon>
        <taxon>Coniochaetaceae</taxon>
        <taxon>Coniochaeta</taxon>
    </lineage>
</organism>
<accession>A0A420YBG9</accession>